<proteinExistence type="predicted"/>
<feature type="region of interest" description="Disordered" evidence="1">
    <location>
        <begin position="166"/>
        <end position="197"/>
    </location>
</feature>
<protein>
    <submittedName>
        <fullName evidence="2">Uncharacterized protein</fullName>
    </submittedName>
</protein>
<feature type="compositionally biased region" description="Polar residues" evidence="1">
    <location>
        <begin position="36"/>
        <end position="88"/>
    </location>
</feature>
<feature type="compositionally biased region" description="Gly residues" evidence="1">
    <location>
        <begin position="174"/>
        <end position="183"/>
    </location>
</feature>
<gene>
    <name evidence="2" type="ORF">RND71_002136</name>
</gene>
<name>A0AAE1VYH2_9SOLA</name>
<feature type="compositionally biased region" description="Acidic residues" evidence="1">
    <location>
        <begin position="130"/>
        <end position="140"/>
    </location>
</feature>
<feature type="region of interest" description="Disordered" evidence="1">
    <location>
        <begin position="1"/>
        <end position="21"/>
    </location>
</feature>
<reference evidence="2" key="1">
    <citation type="submission" date="2023-12" db="EMBL/GenBank/DDBJ databases">
        <title>Genome assembly of Anisodus tanguticus.</title>
        <authorList>
            <person name="Wang Y.-J."/>
        </authorList>
    </citation>
    <scope>NUCLEOTIDE SEQUENCE</scope>
    <source>
        <strain evidence="2">KB-2021</strain>
        <tissue evidence="2">Leaf</tissue>
    </source>
</reference>
<keyword evidence="3" id="KW-1185">Reference proteome</keyword>
<comment type="caution">
    <text evidence="2">The sequence shown here is derived from an EMBL/GenBank/DDBJ whole genome shotgun (WGS) entry which is preliminary data.</text>
</comment>
<dbReference type="AlphaFoldDB" id="A0AAE1VYH2"/>
<organism evidence="2 3">
    <name type="scientific">Anisodus tanguticus</name>
    <dbReference type="NCBI Taxonomy" id="243964"/>
    <lineage>
        <taxon>Eukaryota</taxon>
        <taxon>Viridiplantae</taxon>
        <taxon>Streptophyta</taxon>
        <taxon>Embryophyta</taxon>
        <taxon>Tracheophyta</taxon>
        <taxon>Spermatophyta</taxon>
        <taxon>Magnoliopsida</taxon>
        <taxon>eudicotyledons</taxon>
        <taxon>Gunneridae</taxon>
        <taxon>Pentapetalae</taxon>
        <taxon>asterids</taxon>
        <taxon>lamiids</taxon>
        <taxon>Solanales</taxon>
        <taxon>Solanaceae</taxon>
        <taxon>Solanoideae</taxon>
        <taxon>Hyoscyameae</taxon>
        <taxon>Anisodus</taxon>
    </lineage>
</organism>
<sequence length="197" mass="21806">MSLSNSQMISGTNSTNLTQEYNGNQMQEVDKIQQGMGQISTQQEKGQSSTQIVNTSNSRPYENNSRMNTVSNYVMTTDNDNSMTQGEQVQIDKQDKLQQTLKDDDDSLDDLDYVEQEESTDASGEYASLESEDATSDDLAETLTESFSPQALVDITIDSTFDNIIDSRNFSPRGRGGGRGSNRGGRTHRGRGNFQQN</sequence>
<evidence type="ECO:0000313" key="2">
    <source>
        <dbReference type="EMBL" id="KAK4380274.1"/>
    </source>
</evidence>
<evidence type="ECO:0000313" key="3">
    <source>
        <dbReference type="Proteomes" id="UP001291623"/>
    </source>
</evidence>
<feature type="region of interest" description="Disordered" evidence="1">
    <location>
        <begin position="36"/>
        <end position="140"/>
    </location>
</feature>
<dbReference type="Proteomes" id="UP001291623">
    <property type="component" value="Unassembled WGS sequence"/>
</dbReference>
<evidence type="ECO:0000256" key="1">
    <source>
        <dbReference type="SAM" id="MobiDB-lite"/>
    </source>
</evidence>
<feature type="compositionally biased region" description="Acidic residues" evidence="1">
    <location>
        <begin position="103"/>
        <end position="120"/>
    </location>
</feature>
<accession>A0AAE1VYH2</accession>
<dbReference type="EMBL" id="JAVYJV010000001">
    <property type="protein sequence ID" value="KAK4380274.1"/>
    <property type="molecule type" value="Genomic_DNA"/>
</dbReference>